<keyword evidence="1" id="KW-0732">Signal</keyword>
<proteinExistence type="predicted"/>
<gene>
    <name evidence="2" type="ORF">OKA05_13040</name>
</gene>
<dbReference type="InterPro" id="IPR013424">
    <property type="entry name" value="Ice-binding_C"/>
</dbReference>
<evidence type="ECO:0000313" key="2">
    <source>
        <dbReference type="EMBL" id="MCW1923483.1"/>
    </source>
</evidence>
<reference evidence="2 3" key="1">
    <citation type="submission" date="2022-10" db="EMBL/GenBank/DDBJ databases">
        <title>Luteolibacter arcticus strain CCTCC AB 2014275, whole genome shotgun sequencing project.</title>
        <authorList>
            <person name="Zhao G."/>
            <person name="Shen L."/>
        </authorList>
    </citation>
    <scope>NUCLEOTIDE SEQUENCE [LARGE SCALE GENOMIC DNA]</scope>
    <source>
        <strain evidence="2 3">CCTCC AB 2014275</strain>
    </source>
</reference>
<sequence length="214" mass="22092">MKKRLIAPLMALALSGMTGSAVASTIGLAGGTIVTTWDTFPNTPPTPVVFSNDAPDTNTGQVSATLSATMTGGNITGAGQRLYAGSFGPDSFPFDLAINGTTNETIPIIGLVLKFTPPSGGVAASANFFTVLLNGVAASQQVFTGASVEGMNNFQIYHWYWTDANLASGAEIQFTIDSAADHVTLDAIQIVPEPGSAVLGALGAAMLVIRRRRK</sequence>
<accession>A0ABT3GIX8</accession>
<dbReference type="Proteomes" id="UP001320876">
    <property type="component" value="Unassembled WGS sequence"/>
</dbReference>
<feature type="signal peptide" evidence="1">
    <location>
        <begin position="1"/>
        <end position="23"/>
    </location>
</feature>
<protein>
    <submittedName>
        <fullName evidence="2">PEP-CTERM sorting domain-containing protein</fullName>
    </submittedName>
</protein>
<evidence type="ECO:0000313" key="3">
    <source>
        <dbReference type="Proteomes" id="UP001320876"/>
    </source>
</evidence>
<dbReference type="EMBL" id="JAPDDT010000004">
    <property type="protein sequence ID" value="MCW1923483.1"/>
    <property type="molecule type" value="Genomic_DNA"/>
</dbReference>
<feature type="chain" id="PRO_5047097521" evidence="1">
    <location>
        <begin position="24"/>
        <end position="214"/>
    </location>
</feature>
<name>A0ABT3GIX8_9BACT</name>
<comment type="caution">
    <text evidence="2">The sequence shown here is derived from an EMBL/GenBank/DDBJ whole genome shotgun (WGS) entry which is preliminary data.</text>
</comment>
<organism evidence="2 3">
    <name type="scientific">Luteolibacter arcticus</name>
    <dbReference type="NCBI Taxonomy" id="1581411"/>
    <lineage>
        <taxon>Bacteria</taxon>
        <taxon>Pseudomonadati</taxon>
        <taxon>Verrucomicrobiota</taxon>
        <taxon>Verrucomicrobiia</taxon>
        <taxon>Verrucomicrobiales</taxon>
        <taxon>Verrucomicrobiaceae</taxon>
        <taxon>Luteolibacter</taxon>
    </lineage>
</organism>
<evidence type="ECO:0000256" key="1">
    <source>
        <dbReference type="SAM" id="SignalP"/>
    </source>
</evidence>
<dbReference type="NCBIfam" id="TIGR02595">
    <property type="entry name" value="PEP_CTERM"/>
    <property type="match status" value="1"/>
</dbReference>
<keyword evidence="3" id="KW-1185">Reference proteome</keyword>
<dbReference type="RefSeq" id="WP_264487588.1">
    <property type="nucleotide sequence ID" value="NZ_JAPDDT010000004.1"/>
</dbReference>